<dbReference type="Gene3D" id="3.40.50.720">
    <property type="entry name" value="NAD(P)-binding Rossmann-like Domain"/>
    <property type="match status" value="1"/>
</dbReference>
<evidence type="ECO:0000313" key="2">
    <source>
        <dbReference type="Proteomes" id="UP000661077"/>
    </source>
</evidence>
<gene>
    <name evidence="1" type="ORF">JM946_15975</name>
</gene>
<proteinExistence type="predicted"/>
<name>A0ABS1WZ39_9GAMM</name>
<sequence length="252" mass="26989">MINDTAQFKLTVERVQPPVAARGTPQTYGVASAEGAATGRVLALLPGPDVSTVEVESTRCIPIDGHLSAEHALHVPALAISLWAWETMQLEIGEAALYTAESPFEHFLGETALLRGALPVLQLGAASNYAAPEGVQVLTAGEASELLADLRARLADSVGFAAVDASGKAEVTDVIFEALPRWGRLLLAAHRPAPINVDFYNNVHRKGIDMRGGSLDPLRLFDPAQRGTYDVFVRRAIALLMRRPEAVLPKRG</sequence>
<dbReference type="Gene3D" id="3.90.180.10">
    <property type="entry name" value="Medium-chain alcohol dehydrogenases, catalytic domain"/>
    <property type="match status" value="1"/>
</dbReference>
<comment type="caution">
    <text evidence="1">The sequence shown here is derived from an EMBL/GenBank/DDBJ whole genome shotgun (WGS) entry which is preliminary data.</text>
</comment>
<evidence type="ECO:0000313" key="1">
    <source>
        <dbReference type="EMBL" id="MBM0106231.1"/>
    </source>
</evidence>
<dbReference type="RefSeq" id="WP_203168342.1">
    <property type="nucleotide sequence ID" value="NZ_JAEVLS010000003.1"/>
</dbReference>
<accession>A0ABS1WZ39</accession>
<organism evidence="1 2">
    <name type="scientific">Steroidobacter gossypii</name>
    <dbReference type="NCBI Taxonomy" id="2805490"/>
    <lineage>
        <taxon>Bacteria</taxon>
        <taxon>Pseudomonadati</taxon>
        <taxon>Pseudomonadota</taxon>
        <taxon>Gammaproteobacteria</taxon>
        <taxon>Steroidobacterales</taxon>
        <taxon>Steroidobacteraceae</taxon>
        <taxon>Steroidobacter</taxon>
    </lineage>
</organism>
<protein>
    <submittedName>
        <fullName evidence="1">Uncharacterized protein</fullName>
    </submittedName>
</protein>
<dbReference type="EMBL" id="JAEVLS010000003">
    <property type="protein sequence ID" value="MBM0106231.1"/>
    <property type="molecule type" value="Genomic_DNA"/>
</dbReference>
<dbReference type="Proteomes" id="UP000661077">
    <property type="component" value="Unassembled WGS sequence"/>
</dbReference>
<keyword evidence="2" id="KW-1185">Reference proteome</keyword>
<reference evidence="1 2" key="1">
    <citation type="journal article" date="2021" name="Int. J. Syst. Evol. Microbiol.">
        <title>Steroidobacter gossypii sp. nov., isolated from soil of cotton cropping field.</title>
        <authorList>
            <person name="Huang R."/>
            <person name="Yang S."/>
            <person name="Zhen C."/>
            <person name="Liu W."/>
        </authorList>
    </citation>
    <scope>NUCLEOTIDE SEQUENCE [LARGE SCALE GENOMIC DNA]</scope>
    <source>
        <strain evidence="1 2">S1-65</strain>
    </source>
</reference>